<dbReference type="PANTHER" id="PTHR21015:SF22">
    <property type="entry name" value="GLYCOSYLTRANSFERASE"/>
    <property type="match status" value="1"/>
</dbReference>
<dbReference type="Gene3D" id="3.40.50.2000">
    <property type="entry name" value="Glycogen Phosphorylase B"/>
    <property type="match status" value="2"/>
</dbReference>
<keyword evidence="2" id="KW-0808">Transferase</keyword>
<evidence type="ECO:0000259" key="1">
    <source>
        <dbReference type="Pfam" id="PF06722"/>
    </source>
</evidence>
<dbReference type="AlphaFoldDB" id="A0A6A6SR88"/>
<dbReference type="GO" id="GO:0016757">
    <property type="term" value="F:glycosyltransferase activity"/>
    <property type="evidence" value="ECO:0007669"/>
    <property type="project" value="UniProtKB-ARBA"/>
</dbReference>
<dbReference type="Proteomes" id="UP000799324">
    <property type="component" value="Unassembled WGS sequence"/>
</dbReference>
<name>A0A6A6SR88_9PLEO</name>
<dbReference type="InterPro" id="IPR010610">
    <property type="entry name" value="EryCIII-like_C"/>
</dbReference>
<evidence type="ECO:0000313" key="2">
    <source>
        <dbReference type="EMBL" id="KAF2648898.1"/>
    </source>
</evidence>
<dbReference type="SUPFAM" id="SSF53756">
    <property type="entry name" value="UDP-Glycosyltransferase/glycogen phosphorylase"/>
    <property type="match status" value="1"/>
</dbReference>
<evidence type="ECO:0000313" key="3">
    <source>
        <dbReference type="Proteomes" id="UP000799324"/>
    </source>
</evidence>
<dbReference type="OrthoDB" id="5835829at2759"/>
<gene>
    <name evidence="2" type="ORF">K491DRAFT_708458</name>
</gene>
<dbReference type="Pfam" id="PF06722">
    <property type="entry name" value="EryCIII-like_C"/>
    <property type="match status" value="1"/>
</dbReference>
<dbReference type="PANTHER" id="PTHR21015">
    <property type="entry name" value="UDP-N-ACETYLGLUCOSAMINE--N-ACETYLMURAMYL-(PENTAPEPTIDE) PYROPHOSPHORYL-UNDECAPRENOL N-ACETYLGLUCOSAMINE TRANSFERASE 1"/>
    <property type="match status" value="1"/>
</dbReference>
<sequence>MTSVTHWSHYEKNAAIALELATLGYPVTFMTGGLLQEDVSNLHPNIKFSAMLGPDAGLREEDIQTWLSLPAGRDRELFIEKKIFIDTLPDGQESEQVQFRQFRKRYGNKKPLIFLHDQAATGHYPVLLGGPGIRPDASVGISLSPLSFDSNDTFPFRLEGVPRTGPDAKEVHRKAYQAYYEDKYVKELNEYWWAQLRNMGVARDTIPPMLHAMNSLSDYLVTLGIPQFEFPRSDLRPNVLFCGALKKVGKMGAKEPELPPWWNDIAQAKKEGKKIIAVSQGTAETNLEHLVLPTLEALKDREDVLVIATFVVAEPEDIPNLVVPGNVRVAKFVPYDQLLPLVDVLVSNGGYGAVLHALRLGIPMVVAGMGQEKETTNSIIEWSGVGINLKVRDPGTERLAAAVATVLEDPAYNTKVKELSREFDKYDVGQVFDEVIQEIVQNWKNRALPFRQEL</sequence>
<feature type="domain" description="Erythromycin biosynthesis protein CIII-like C-terminal" evidence="1">
    <location>
        <begin position="304"/>
        <end position="422"/>
    </location>
</feature>
<dbReference type="EMBL" id="MU004516">
    <property type="protein sequence ID" value="KAF2648898.1"/>
    <property type="molecule type" value="Genomic_DNA"/>
</dbReference>
<protein>
    <submittedName>
        <fullName evidence="2">Glycosyltransferase family 1 protein</fullName>
    </submittedName>
</protein>
<keyword evidence="3" id="KW-1185">Reference proteome</keyword>
<reference evidence="2" key="1">
    <citation type="journal article" date="2020" name="Stud. Mycol.">
        <title>101 Dothideomycetes genomes: a test case for predicting lifestyles and emergence of pathogens.</title>
        <authorList>
            <person name="Haridas S."/>
            <person name="Albert R."/>
            <person name="Binder M."/>
            <person name="Bloem J."/>
            <person name="Labutti K."/>
            <person name="Salamov A."/>
            <person name="Andreopoulos B."/>
            <person name="Baker S."/>
            <person name="Barry K."/>
            <person name="Bills G."/>
            <person name="Bluhm B."/>
            <person name="Cannon C."/>
            <person name="Castanera R."/>
            <person name="Culley D."/>
            <person name="Daum C."/>
            <person name="Ezra D."/>
            <person name="Gonzalez J."/>
            <person name="Henrissat B."/>
            <person name="Kuo A."/>
            <person name="Liang C."/>
            <person name="Lipzen A."/>
            <person name="Lutzoni F."/>
            <person name="Magnuson J."/>
            <person name="Mondo S."/>
            <person name="Nolan M."/>
            <person name="Ohm R."/>
            <person name="Pangilinan J."/>
            <person name="Park H.-J."/>
            <person name="Ramirez L."/>
            <person name="Alfaro M."/>
            <person name="Sun H."/>
            <person name="Tritt A."/>
            <person name="Yoshinaga Y."/>
            <person name="Zwiers L.-H."/>
            <person name="Turgeon B."/>
            <person name="Goodwin S."/>
            <person name="Spatafora J."/>
            <person name="Crous P."/>
            <person name="Grigoriev I."/>
        </authorList>
    </citation>
    <scope>NUCLEOTIDE SEQUENCE</scope>
    <source>
        <strain evidence="2">CBS 122681</strain>
    </source>
</reference>
<accession>A0A6A6SR88</accession>
<proteinExistence type="predicted"/>
<organism evidence="2 3">
    <name type="scientific">Lophiostoma macrostomum CBS 122681</name>
    <dbReference type="NCBI Taxonomy" id="1314788"/>
    <lineage>
        <taxon>Eukaryota</taxon>
        <taxon>Fungi</taxon>
        <taxon>Dikarya</taxon>
        <taxon>Ascomycota</taxon>
        <taxon>Pezizomycotina</taxon>
        <taxon>Dothideomycetes</taxon>
        <taxon>Pleosporomycetidae</taxon>
        <taxon>Pleosporales</taxon>
        <taxon>Lophiostomataceae</taxon>
        <taxon>Lophiostoma</taxon>
    </lineage>
</organism>